<name>F8ACP5_THEID</name>
<organism evidence="1 2">
    <name type="scientific">Thermodesulfatator indicus (strain DSM 15286 / JCM 11887 / CIR29812)</name>
    <dbReference type="NCBI Taxonomy" id="667014"/>
    <lineage>
        <taxon>Bacteria</taxon>
        <taxon>Pseudomonadati</taxon>
        <taxon>Thermodesulfobacteriota</taxon>
        <taxon>Thermodesulfobacteria</taxon>
        <taxon>Thermodesulfobacteriales</taxon>
        <taxon>Thermodesulfatatoraceae</taxon>
        <taxon>Thermodesulfatator</taxon>
    </lineage>
</organism>
<dbReference type="KEGG" id="tid:Thein_1970"/>
<gene>
    <name evidence="1" type="ordered locus">Thein_1970</name>
</gene>
<dbReference type="PATRIC" id="fig|667014.3.peg.2024"/>
<dbReference type="Proteomes" id="UP000006793">
    <property type="component" value="Chromosome"/>
</dbReference>
<reference evidence="1 2" key="2">
    <citation type="journal article" date="2012" name="Stand. Genomic Sci.">
        <title>Complete genome sequence of the thermophilic sulfate-reducing ocean bacterium Thermodesulfatator indicus type strain (CIR29812(T)).</title>
        <authorList>
            <person name="Anderson I."/>
            <person name="Saunders E."/>
            <person name="Lapidus A."/>
            <person name="Nolan M."/>
            <person name="Lucas S."/>
            <person name="Tice H."/>
            <person name="Del Rio T.G."/>
            <person name="Cheng J.F."/>
            <person name="Han C."/>
            <person name="Tapia R."/>
            <person name="Goodwin L.A."/>
            <person name="Pitluck S."/>
            <person name="Liolios K."/>
            <person name="Mavromatis K."/>
            <person name="Pagani I."/>
            <person name="Ivanova N."/>
            <person name="Mikhailova N."/>
            <person name="Pati A."/>
            <person name="Chen A."/>
            <person name="Palaniappan K."/>
            <person name="Land M."/>
            <person name="Hauser L."/>
            <person name="Jeffries C.D."/>
            <person name="Chang Y.J."/>
            <person name="Brambilla E.M."/>
            <person name="Rohde M."/>
            <person name="Spring S."/>
            <person name="Goker M."/>
            <person name="Detter J.C."/>
            <person name="Woyke T."/>
            <person name="Bristow J."/>
            <person name="Eisen J.A."/>
            <person name="Markowitz V."/>
            <person name="Hugenholtz P."/>
            <person name="Kyrpides N.C."/>
            <person name="Klenk H.P."/>
        </authorList>
    </citation>
    <scope>NUCLEOTIDE SEQUENCE [LARGE SCALE GENOMIC DNA]</scope>
    <source>
        <strain evidence="2">DSM 15286 / JCM 11887 / CIR29812</strain>
    </source>
</reference>
<proteinExistence type="predicted"/>
<dbReference type="InParanoid" id="F8ACP5"/>
<accession>F8ACP5</accession>
<evidence type="ECO:0000313" key="1">
    <source>
        <dbReference type="EMBL" id="AEH45824.1"/>
    </source>
</evidence>
<dbReference type="EMBL" id="CP002683">
    <property type="protein sequence ID" value="AEH45824.1"/>
    <property type="molecule type" value="Genomic_DNA"/>
</dbReference>
<protein>
    <recommendedName>
        <fullName evidence="3">IrrE N-terminal-like domain-containing protein</fullName>
    </recommendedName>
</protein>
<dbReference type="STRING" id="667014.Thein_1970"/>
<dbReference type="HOGENOM" id="CLU_1495514_0_0_0"/>
<sequence length="180" mass="20936">MFPRTYRDLKRLEYVWGRRAGFNCKPFSFDDLLVWIENLGAIPLQDRTVKVTTFLFYRDKKFILYNTGANPLELLLSLGHEAGHLALGHYETGELLPHAPSLWARNGLEKDAGIVGFLCWLPTPEFERILQKTEPHPEVLANELATCDSEWPFLLKASEARLRIWRGLRKISKHRHSFFD</sequence>
<reference evidence="2" key="1">
    <citation type="submission" date="2011-04" db="EMBL/GenBank/DDBJ databases">
        <title>The complete genome of Thermodesulfatator indicus DSM 15286.</title>
        <authorList>
            <person name="Lucas S."/>
            <person name="Copeland A."/>
            <person name="Lapidus A."/>
            <person name="Bruce D."/>
            <person name="Goodwin L."/>
            <person name="Pitluck S."/>
            <person name="Peters L."/>
            <person name="Kyrpides N."/>
            <person name="Mavromatis K."/>
            <person name="Pagani I."/>
            <person name="Ivanova N."/>
            <person name="Saunders L."/>
            <person name="Detter J.C."/>
            <person name="Tapia R."/>
            <person name="Han C."/>
            <person name="Land M."/>
            <person name="Hauser L."/>
            <person name="Markowitz V."/>
            <person name="Cheng J.-F."/>
            <person name="Hugenholtz P."/>
            <person name="Woyke T."/>
            <person name="Wu D."/>
            <person name="Spring S."/>
            <person name="Schroeder M."/>
            <person name="Brambilla E."/>
            <person name="Klenk H.-P."/>
            <person name="Eisen J.A."/>
        </authorList>
    </citation>
    <scope>NUCLEOTIDE SEQUENCE [LARGE SCALE GENOMIC DNA]</scope>
    <source>
        <strain evidence="2">DSM 15286 / JCM 11887 / CIR29812</strain>
    </source>
</reference>
<keyword evidence="2" id="KW-1185">Reference proteome</keyword>
<dbReference type="PaxDb" id="667014-Thein_1970"/>
<evidence type="ECO:0000313" key="2">
    <source>
        <dbReference type="Proteomes" id="UP000006793"/>
    </source>
</evidence>
<evidence type="ECO:0008006" key="3">
    <source>
        <dbReference type="Google" id="ProtNLM"/>
    </source>
</evidence>
<dbReference type="AlphaFoldDB" id="F8ACP5"/>